<proteinExistence type="predicted"/>
<evidence type="ECO:0000313" key="2">
    <source>
        <dbReference type="Proteomes" id="UP000023435"/>
    </source>
</evidence>
<keyword evidence="2" id="KW-1185">Reference proteome</keyword>
<dbReference type="Proteomes" id="UP000023435">
    <property type="component" value="Unassembled WGS sequence"/>
</dbReference>
<organism evidence="1 2">
    <name type="scientific">Lysobacter capsici AZ78</name>
    <dbReference type="NCBI Taxonomy" id="1444315"/>
    <lineage>
        <taxon>Bacteria</taxon>
        <taxon>Pseudomonadati</taxon>
        <taxon>Pseudomonadota</taxon>
        <taxon>Gammaproteobacteria</taxon>
        <taxon>Lysobacterales</taxon>
        <taxon>Lysobacteraceae</taxon>
        <taxon>Lysobacter</taxon>
    </lineage>
</organism>
<gene>
    <name evidence="1" type="ORF">AZ78_3288</name>
</gene>
<name>A0A125MN81_9GAMM</name>
<reference evidence="1 2" key="1">
    <citation type="journal article" date="2014" name="Genome Announc.">
        <title>Draft Genome Sequence of Lysobacter capsici AZ78, a Bacterium Antagonistic to Plant-Pathogenic Oomycetes.</title>
        <authorList>
            <person name="Puopolo G."/>
            <person name="Sonego P."/>
            <person name="Engelen K."/>
            <person name="Pertot I."/>
        </authorList>
    </citation>
    <scope>NUCLEOTIDE SEQUENCE [LARGE SCALE GENOMIC DNA]</scope>
    <source>
        <strain evidence="1 2">AZ78</strain>
    </source>
</reference>
<dbReference type="AlphaFoldDB" id="A0A125MN81"/>
<sequence length="234" mass="25115">MLAMDWLVRDYAPIWLDADGRSKLAEHARSLRNLPALSLGEDPFDLRMRSGLGPICAAAGVLPDAYSEKTSRAGDNTLNAVAGEQASMLGVAVSHAVKPTAQGDSAGSAAVAAIATDPVLAEEWDVLFSVALSIASGSMHGRILLAVHEGLVPRVEAMVVPALERAGVAFSQAQTEFQFEKAWRKARQVAEKTVDADPDIYDEAWRIGWEAIGGTIEDTQSSAFNLLLRMTERR</sequence>
<evidence type="ECO:0000313" key="1">
    <source>
        <dbReference type="EMBL" id="KWS05736.1"/>
    </source>
</evidence>
<accession>A0A125MN81</accession>
<dbReference type="EMBL" id="JAJA02000001">
    <property type="protein sequence ID" value="KWS05736.1"/>
    <property type="molecule type" value="Genomic_DNA"/>
</dbReference>
<protein>
    <submittedName>
        <fullName evidence="1">Uncharacterized protein</fullName>
    </submittedName>
</protein>
<comment type="caution">
    <text evidence="1">The sequence shown here is derived from an EMBL/GenBank/DDBJ whole genome shotgun (WGS) entry which is preliminary data.</text>
</comment>